<protein>
    <submittedName>
        <fullName evidence="1">Uncharacterized protein</fullName>
    </submittedName>
</protein>
<name>A0A0F7L410_9VIRU</name>
<evidence type="ECO:0000313" key="1">
    <source>
        <dbReference type="EMBL" id="AKH47294.1"/>
    </source>
</evidence>
<reference evidence="1" key="2">
    <citation type="submission" date="2015-03" db="EMBL/GenBank/DDBJ databases">
        <authorList>
            <person name="Chow C.-E.T."/>
            <person name="Winget D.M."/>
            <person name="White R.A.III."/>
            <person name="Hallam S.J."/>
            <person name="Suttle C.A."/>
        </authorList>
    </citation>
    <scope>NUCLEOTIDE SEQUENCE</scope>
    <source>
        <strain evidence="1">H4084949</strain>
    </source>
</reference>
<sequence>MLWLLLACSGDELARCDLACEDEAKHCAGVSSDEDGPHWFGDVADQQKVQMCLEAKDECEAECP</sequence>
<accession>A0A0F7L410</accession>
<dbReference type="EMBL" id="KR029591">
    <property type="protein sequence ID" value="AKH47294.1"/>
    <property type="molecule type" value="Genomic_DNA"/>
</dbReference>
<reference evidence="1" key="1">
    <citation type="journal article" date="2015" name="Front. Microbiol.">
        <title>Combining genomic sequencing methods to explore viral diversity and reveal potential virus-host interactions.</title>
        <authorList>
            <person name="Chow C.E."/>
            <person name="Winget D.M."/>
            <person name="White R.A.III."/>
            <person name="Hallam S.J."/>
            <person name="Suttle C.A."/>
        </authorList>
    </citation>
    <scope>NUCLEOTIDE SEQUENCE</scope>
    <source>
        <strain evidence="1">H4084949</strain>
    </source>
</reference>
<proteinExistence type="predicted"/>
<organism evidence="1">
    <name type="scientific">uncultured marine virus</name>
    <dbReference type="NCBI Taxonomy" id="186617"/>
    <lineage>
        <taxon>Viruses</taxon>
        <taxon>environmental samples</taxon>
    </lineage>
</organism>